<feature type="transmembrane region" description="Helical" evidence="12">
    <location>
        <begin position="53"/>
        <end position="78"/>
    </location>
</feature>
<dbReference type="STRING" id="1142394.PSMK_11550"/>
<dbReference type="PANTHER" id="PTHR42985">
    <property type="entry name" value="SODIUM-COUPLED MONOCARBOXYLATE TRANSPORTER"/>
    <property type="match status" value="1"/>
</dbReference>
<feature type="transmembrane region" description="Helical" evidence="12">
    <location>
        <begin position="472"/>
        <end position="493"/>
    </location>
</feature>
<dbReference type="CDD" id="cd11495">
    <property type="entry name" value="SLC5sbd_NIS-like_u3"/>
    <property type="match status" value="1"/>
</dbReference>
<feature type="transmembrane region" description="Helical" evidence="12">
    <location>
        <begin position="126"/>
        <end position="153"/>
    </location>
</feature>
<dbReference type="RefSeq" id="WP_014436533.1">
    <property type="nucleotide sequence ID" value="NC_017080.1"/>
</dbReference>
<accession>I0IDH6</accession>
<evidence type="ECO:0000256" key="2">
    <source>
        <dbReference type="ARBA" id="ARBA00006434"/>
    </source>
</evidence>
<evidence type="ECO:0000256" key="11">
    <source>
        <dbReference type="RuleBase" id="RU362091"/>
    </source>
</evidence>
<gene>
    <name evidence="13" type="ordered locus">PSMK_11550</name>
</gene>
<evidence type="ECO:0000256" key="7">
    <source>
        <dbReference type="ARBA" id="ARBA00023053"/>
    </source>
</evidence>
<comment type="subcellular location">
    <subcellularLocation>
        <location evidence="1">Cell membrane</location>
        <topology evidence="1">Multi-pass membrane protein</topology>
    </subcellularLocation>
</comment>
<evidence type="ECO:0000256" key="9">
    <source>
        <dbReference type="ARBA" id="ARBA00023136"/>
    </source>
</evidence>
<dbReference type="Gene3D" id="1.20.1730.10">
    <property type="entry name" value="Sodium/glucose cotransporter"/>
    <property type="match status" value="1"/>
</dbReference>
<feature type="transmembrane region" description="Helical" evidence="12">
    <location>
        <begin position="413"/>
        <end position="431"/>
    </location>
</feature>
<keyword evidence="10" id="KW-0739">Sodium transport</keyword>
<sequence length="514" mass="55591">MPPPLLAATLPAIDLVVIGAYFLATAAFAVWFGRRNADTEGYFLGGRNVPGWAVGLSLIGTSISSISFIALPAAAFALDWRLLVANYAVIIGMLVAVFVFVPLFRALPYTTAYEFLEARLGRFSRLYCALTVMLFQLLRIGTVLFLVSVTISVLLDVPIVWVIVLGGLFILLYTVFGGIEVVIWTDVVQTFVLWGGAIVIFGYIAFEMPDGLGGGLSRAWHADKFSVGSFGWNLQERTFWTLLFVGTFDAIANNCSNQTVVQRYIAASSKREAQKAVWISLLLSIPTWTFFYLVGTLLWSFYNALPDPGLAAMTPEEIVPHFTLHYLPVGVTGLIVAAIIAASMSSLDSSINAVSTIGTTDVLRRYLTPGATEKQFLLYAKLLSAAAGAAMIGIALVIATLEMESVVDLTRRIASIFGGVVGGIFLLAIFVPRVGPKALLLALPIAVGVKVWYGVVLAGWLPASWQIPVHTYWVGVVSNVTLMVVAYALSFIWPRSGSRELPVEERDADDAAAL</sequence>
<keyword evidence="6 12" id="KW-1133">Transmembrane helix</keyword>
<evidence type="ECO:0000256" key="8">
    <source>
        <dbReference type="ARBA" id="ARBA00023065"/>
    </source>
</evidence>
<dbReference type="Proteomes" id="UP000007881">
    <property type="component" value="Chromosome"/>
</dbReference>
<feature type="transmembrane region" description="Helical" evidence="12">
    <location>
        <begin position="322"/>
        <end position="342"/>
    </location>
</feature>
<feature type="transmembrane region" description="Helical" evidence="12">
    <location>
        <begin position="238"/>
        <end position="255"/>
    </location>
</feature>
<feature type="transmembrane region" description="Helical" evidence="12">
    <location>
        <begin position="183"/>
        <end position="206"/>
    </location>
</feature>
<feature type="transmembrane region" description="Helical" evidence="12">
    <location>
        <begin position="84"/>
        <end position="105"/>
    </location>
</feature>
<dbReference type="InterPro" id="IPR051163">
    <property type="entry name" value="Sodium:Solute_Symporter_SSF"/>
</dbReference>
<comment type="similarity">
    <text evidence="2 11">Belongs to the sodium:solute symporter (SSF) (TC 2.A.21) family.</text>
</comment>
<name>I0IDH6_PHYMF</name>
<evidence type="ECO:0000256" key="5">
    <source>
        <dbReference type="ARBA" id="ARBA00022692"/>
    </source>
</evidence>
<dbReference type="NCBIfam" id="TIGR00813">
    <property type="entry name" value="sss"/>
    <property type="match status" value="1"/>
</dbReference>
<dbReference type="PROSITE" id="PS50283">
    <property type="entry name" value="NA_SOLUT_SYMP_3"/>
    <property type="match status" value="1"/>
</dbReference>
<dbReference type="InterPro" id="IPR038377">
    <property type="entry name" value="Na/Glc_symporter_sf"/>
</dbReference>
<dbReference type="AlphaFoldDB" id="I0IDH6"/>
<keyword evidence="5 12" id="KW-0812">Transmembrane</keyword>
<keyword evidence="14" id="KW-1185">Reference proteome</keyword>
<evidence type="ECO:0000256" key="10">
    <source>
        <dbReference type="ARBA" id="ARBA00023201"/>
    </source>
</evidence>
<proteinExistence type="inferred from homology"/>
<feature type="transmembrane region" description="Helical" evidence="12">
    <location>
        <begin position="382"/>
        <end position="401"/>
    </location>
</feature>
<keyword evidence="3" id="KW-0813">Transport</keyword>
<dbReference type="InterPro" id="IPR001734">
    <property type="entry name" value="Na/solute_symporter"/>
</dbReference>
<dbReference type="GO" id="GO:0015293">
    <property type="term" value="F:symporter activity"/>
    <property type="evidence" value="ECO:0007669"/>
    <property type="project" value="TreeGrafter"/>
</dbReference>
<dbReference type="HOGENOM" id="CLU_018808_11_4_0"/>
<feature type="transmembrane region" description="Helical" evidence="12">
    <location>
        <begin position="159"/>
        <end position="176"/>
    </location>
</feature>
<evidence type="ECO:0000256" key="12">
    <source>
        <dbReference type="SAM" id="Phobius"/>
    </source>
</evidence>
<dbReference type="GO" id="GO:0005886">
    <property type="term" value="C:plasma membrane"/>
    <property type="evidence" value="ECO:0007669"/>
    <property type="project" value="UniProtKB-SubCell"/>
</dbReference>
<evidence type="ECO:0000256" key="6">
    <source>
        <dbReference type="ARBA" id="ARBA00022989"/>
    </source>
</evidence>
<dbReference type="EMBL" id="AP012338">
    <property type="protein sequence ID" value="BAM03314.1"/>
    <property type="molecule type" value="Genomic_DNA"/>
</dbReference>
<keyword evidence="4" id="KW-1003">Cell membrane</keyword>
<dbReference type="eggNOG" id="COG0591">
    <property type="taxonomic scope" value="Bacteria"/>
</dbReference>
<dbReference type="KEGG" id="phm:PSMK_11550"/>
<evidence type="ECO:0000256" key="3">
    <source>
        <dbReference type="ARBA" id="ARBA00022448"/>
    </source>
</evidence>
<evidence type="ECO:0000256" key="4">
    <source>
        <dbReference type="ARBA" id="ARBA00022475"/>
    </source>
</evidence>
<evidence type="ECO:0000313" key="13">
    <source>
        <dbReference type="EMBL" id="BAM03314.1"/>
    </source>
</evidence>
<dbReference type="GO" id="GO:0006814">
    <property type="term" value="P:sodium ion transport"/>
    <property type="evidence" value="ECO:0007669"/>
    <property type="project" value="UniProtKB-KW"/>
</dbReference>
<dbReference type="PANTHER" id="PTHR42985:SF40">
    <property type="entry name" value="LD47995P-RELATED"/>
    <property type="match status" value="1"/>
</dbReference>
<protein>
    <submittedName>
        <fullName evidence="13">Putative sodium/solute symporter</fullName>
    </submittedName>
</protein>
<keyword evidence="7" id="KW-0915">Sodium</keyword>
<evidence type="ECO:0000313" key="14">
    <source>
        <dbReference type="Proteomes" id="UP000007881"/>
    </source>
</evidence>
<feature type="transmembrane region" description="Helical" evidence="12">
    <location>
        <begin position="276"/>
        <end position="302"/>
    </location>
</feature>
<evidence type="ECO:0000256" key="1">
    <source>
        <dbReference type="ARBA" id="ARBA00004651"/>
    </source>
</evidence>
<reference evidence="13 14" key="1">
    <citation type="submission" date="2012-02" db="EMBL/GenBank/DDBJ databases">
        <title>Complete genome sequence of Phycisphaera mikurensis NBRC 102666.</title>
        <authorList>
            <person name="Ankai A."/>
            <person name="Hosoyama A."/>
            <person name="Terui Y."/>
            <person name="Sekine M."/>
            <person name="Fukai R."/>
            <person name="Kato Y."/>
            <person name="Nakamura S."/>
            <person name="Yamada-Narita S."/>
            <person name="Kawakoshi A."/>
            <person name="Fukunaga Y."/>
            <person name="Yamazaki S."/>
            <person name="Fujita N."/>
        </authorList>
    </citation>
    <scope>NUCLEOTIDE SEQUENCE [LARGE SCALE GENOMIC DNA]</scope>
    <source>
        <strain evidence="14">NBRC 102666 / KCTC 22515 / FYK2301M01</strain>
    </source>
</reference>
<feature type="transmembrane region" description="Helical" evidence="12">
    <location>
        <begin position="438"/>
        <end position="460"/>
    </location>
</feature>
<organism evidence="13 14">
    <name type="scientific">Phycisphaera mikurensis (strain NBRC 102666 / KCTC 22515 / FYK2301M01)</name>
    <dbReference type="NCBI Taxonomy" id="1142394"/>
    <lineage>
        <taxon>Bacteria</taxon>
        <taxon>Pseudomonadati</taxon>
        <taxon>Planctomycetota</taxon>
        <taxon>Phycisphaerae</taxon>
        <taxon>Phycisphaerales</taxon>
        <taxon>Phycisphaeraceae</taxon>
        <taxon>Phycisphaera</taxon>
    </lineage>
</organism>
<keyword evidence="8" id="KW-0406">Ion transport</keyword>
<dbReference type="Pfam" id="PF00474">
    <property type="entry name" value="SSF"/>
    <property type="match status" value="1"/>
</dbReference>
<feature type="transmembrane region" description="Helical" evidence="12">
    <location>
        <begin position="12"/>
        <end position="32"/>
    </location>
</feature>
<keyword evidence="9 12" id="KW-0472">Membrane</keyword>